<protein>
    <submittedName>
        <fullName evidence="2">Uncharacterized protein</fullName>
    </submittedName>
</protein>
<dbReference type="RefSeq" id="WP_184947121.1">
    <property type="nucleotide sequence ID" value="NZ_JACHJV010000004.1"/>
</dbReference>
<dbReference type="Proteomes" id="UP000540506">
    <property type="component" value="Unassembled WGS sequence"/>
</dbReference>
<organism evidence="2 3">
    <name type="scientific">Kitasatospora kifunensis</name>
    <name type="common">Streptomyces kifunensis</name>
    <dbReference type="NCBI Taxonomy" id="58351"/>
    <lineage>
        <taxon>Bacteria</taxon>
        <taxon>Bacillati</taxon>
        <taxon>Actinomycetota</taxon>
        <taxon>Actinomycetes</taxon>
        <taxon>Kitasatosporales</taxon>
        <taxon>Streptomycetaceae</taxon>
        <taxon>Kitasatospora</taxon>
    </lineage>
</organism>
<accession>A0A7W7W0V5</accession>
<evidence type="ECO:0000256" key="1">
    <source>
        <dbReference type="SAM" id="MobiDB-lite"/>
    </source>
</evidence>
<gene>
    <name evidence="2" type="ORF">FHR34_008198</name>
</gene>
<dbReference type="AlphaFoldDB" id="A0A7W7W0V5"/>
<name>A0A7W7W0V5_KITKI</name>
<dbReference type="EMBL" id="JACHJV010000004">
    <property type="protein sequence ID" value="MBB4929099.1"/>
    <property type="molecule type" value="Genomic_DNA"/>
</dbReference>
<sequence length="268" mass="28702">MSIPYRAENVEAAIRALAPDLYPASQPLLQPGVSEQDQTIALLALLRLVVDQVHMTAGQQNAESAGQAWRTLVTGGTDSPADPRSVFGMLGYRALHLAFDLEQIGDTLDAAGRGVIPVPMSELVGAAKKATGVLLGAQQRIPEPPSASRASGRPVSLATSGRPGGRNGSAMVAKWTQWTIPGKSYPGQLPLDLVDWYCYVDGAGHSLLVADEKAWHKTPKDPGWFAIPASVKTVLRLGYRWEDGWPVVSGLDIDPEVGLRTPEDECEF</sequence>
<evidence type="ECO:0000313" key="2">
    <source>
        <dbReference type="EMBL" id="MBB4929099.1"/>
    </source>
</evidence>
<proteinExistence type="predicted"/>
<keyword evidence="3" id="KW-1185">Reference proteome</keyword>
<comment type="caution">
    <text evidence="2">The sequence shown here is derived from an EMBL/GenBank/DDBJ whole genome shotgun (WGS) entry which is preliminary data.</text>
</comment>
<feature type="region of interest" description="Disordered" evidence="1">
    <location>
        <begin position="139"/>
        <end position="168"/>
    </location>
</feature>
<reference evidence="2 3" key="1">
    <citation type="submission" date="2020-08" db="EMBL/GenBank/DDBJ databases">
        <title>Sequencing the genomes of 1000 actinobacteria strains.</title>
        <authorList>
            <person name="Klenk H.-P."/>
        </authorList>
    </citation>
    <scope>NUCLEOTIDE SEQUENCE [LARGE SCALE GENOMIC DNA]</scope>
    <source>
        <strain evidence="2 3">DSM 41654</strain>
    </source>
</reference>
<evidence type="ECO:0000313" key="3">
    <source>
        <dbReference type="Proteomes" id="UP000540506"/>
    </source>
</evidence>